<evidence type="ECO:0000256" key="5">
    <source>
        <dbReference type="ARBA" id="ARBA00012093"/>
    </source>
</evidence>
<dbReference type="GO" id="GO:0005737">
    <property type="term" value="C:cytoplasm"/>
    <property type="evidence" value="ECO:0007669"/>
    <property type="project" value="UniProtKB-SubCell"/>
</dbReference>
<gene>
    <name evidence="12" type="ORF">L202_06140</name>
</gene>
<evidence type="ECO:0000256" key="1">
    <source>
        <dbReference type="ARBA" id="ARBA00001933"/>
    </source>
</evidence>
<sequence length="339" mass="35961">MTIATGNVYPREIPQPWRETPLVESPALSRIAGCQIYLKLDNLQPSGSFKSRGIGNLVRSSILSSPPNAPLHFYAPSGGNAGLACVTSAHSLGYPSTIVVPTTTPQLMIDRLLTAGATQVIPHGANIYEADLYLKQELLAHDDYGVYIPPFDHPDIWEGAESVANEVVGQLGEKPDGIVCSVGGGGLMIGISQGIDKIWLKGQEPKGTKITAVETRGADSLNQSLLHNTHLALPGITSIATSLGCVRVASRAFELATTNPNIASTLVSDKEAVDACLRFLDDERILVEPACGATLALVYSGRLGQVMDVDQNKKVVLVVCGGSNISLEMMGVFKEKFGL</sequence>
<dbReference type="SUPFAM" id="SSF53686">
    <property type="entry name" value="Tryptophan synthase beta subunit-like PLP-dependent enzymes"/>
    <property type="match status" value="1"/>
</dbReference>
<dbReference type="RefSeq" id="XP_018991751.1">
    <property type="nucleotide sequence ID" value="XM_019140600.1"/>
</dbReference>
<keyword evidence="13" id="KW-1185">Reference proteome</keyword>
<evidence type="ECO:0000256" key="8">
    <source>
        <dbReference type="ARBA" id="ARBA00022898"/>
    </source>
</evidence>
<dbReference type="GO" id="GO:0003941">
    <property type="term" value="F:L-serine ammonia-lyase activity"/>
    <property type="evidence" value="ECO:0007669"/>
    <property type="project" value="UniProtKB-EC"/>
</dbReference>
<dbReference type="InterPro" id="IPR001926">
    <property type="entry name" value="TrpB-like_PALP"/>
</dbReference>
<evidence type="ECO:0000256" key="7">
    <source>
        <dbReference type="ARBA" id="ARBA00022490"/>
    </source>
</evidence>
<organism evidence="12 13">
    <name type="scientific">Cryptococcus amylolentus CBS 6039</name>
    <dbReference type="NCBI Taxonomy" id="1295533"/>
    <lineage>
        <taxon>Eukaryota</taxon>
        <taxon>Fungi</taxon>
        <taxon>Dikarya</taxon>
        <taxon>Basidiomycota</taxon>
        <taxon>Agaricomycotina</taxon>
        <taxon>Tremellomycetes</taxon>
        <taxon>Tremellales</taxon>
        <taxon>Cryptococcaceae</taxon>
        <taxon>Cryptococcus</taxon>
    </lineage>
</organism>
<comment type="caution">
    <text evidence="12">The sequence shown here is derived from an EMBL/GenBank/DDBJ whole genome shotgun (WGS) entry which is preliminary data.</text>
</comment>
<evidence type="ECO:0000256" key="9">
    <source>
        <dbReference type="ARBA" id="ARBA00023239"/>
    </source>
</evidence>
<dbReference type="GO" id="GO:0006567">
    <property type="term" value="P:L-threonine catabolic process"/>
    <property type="evidence" value="ECO:0007669"/>
    <property type="project" value="TreeGrafter"/>
</dbReference>
<dbReference type="GO" id="GO:0030170">
    <property type="term" value="F:pyridoxal phosphate binding"/>
    <property type="evidence" value="ECO:0007669"/>
    <property type="project" value="InterPro"/>
</dbReference>
<evidence type="ECO:0000256" key="3">
    <source>
        <dbReference type="ARBA" id="ARBA00004742"/>
    </source>
</evidence>
<dbReference type="InterPro" id="IPR000634">
    <property type="entry name" value="Ser/Thr_deHydtase_PyrdxlP-BS"/>
</dbReference>
<dbReference type="GeneID" id="30157449"/>
<keyword evidence="9" id="KW-0456">Lyase</keyword>
<keyword evidence="6" id="KW-0312">Gluconeogenesis</keyword>
<evidence type="ECO:0000256" key="10">
    <source>
        <dbReference type="ARBA" id="ARBA00049406"/>
    </source>
</evidence>
<dbReference type="EMBL" id="AWGJ01000009">
    <property type="protein sequence ID" value="ODN76220.1"/>
    <property type="molecule type" value="Genomic_DNA"/>
</dbReference>
<dbReference type="GO" id="GO:0006565">
    <property type="term" value="P:L-serine catabolic process"/>
    <property type="evidence" value="ECO:0007669"/>
    <property type="project" value="TreeGrafter"/>
</dbReference>
<comment type="subcellular location">
    <subcellularLocation>
        <location evidence="2">Cytoplasm</location>
    </subcellularLocation>
</comment>
<dbReference type="AlphaFoldDB" id="A0A1E3HIN8"/>
<feature type="domain" description="Tryptophan synthase beta chain-like PALP" evidence="11">
    <location>
        <begin position="16"/>
        <end position="321"/>
    </location>
</feature>
<name>A0A1E3HIN8_9TREE</name>
<comment type="catalytic activity">
    <reaction evidence="10">
        <text>L-serine = pyruvate + NH4(+)</text>
        <dbReference type="Rhea" id="RHEA:19169"/>
        <dbReference type="ChEBI" id="CHEBI:15361"/>
        <dbReference type="ChEBI" id="CHEBI:28938"/>
        <dbReference type="ChEBI" id="CHEBI:33384"/>
        <dbReference type="EC" id="4.3.1.17"/>
    </reaction>
</comment>
<dbReference type="FunFam" id="3.40.50.1100:FF:000040">
    <property type="entry name" value="L-serine dehydratase, putative"/>
    <property type="match status" value="1"/>
</dbReference>
<evidence type="ECO:0000256" key="4">
    <source>
        <dbReference type="ARBA" id="ARBA00010869"/>
    </source>
</evidence>
<dbReference type="GO" id="GO:0004794">
    <property type="term" value="F:threonine deaminase activity"/>
    <property type="evidence" value="ECO:0007669"/>
    <property type="project" value="TreeGrafter"/>
</dbReference>
<dbReference type="Pfam" id="PF00291">
    <property type="entry name" value="PALP"/>
    <property type="match status" value="1"/>
</dbReference>
<dbReference type="OrthoDB" id="7773036at2759"/>
<reference evidence="12 13" key="1">
    <citation type="submission" date="2016-06" db="EMBL/GenBank/DDBJ databases">
        <title>Evolution of pathogenesis and genome organization in the Tremellales.</title>
        <authorList>
            <person name="Cuomo C."/>
            <person name="Litvintseva A."/>
            <person name="Heitman J."/>
            <person name="Chen Y."/>
            <person name="Sun S."/>
            <person name="Springer D."/>
            <person name="Dromer F."/>
            <person name="Young S."/>
            <person name="Zeng Q."/>
            <person name="Chapman S."/>
            <person name="Gujja S."/>
            <person name="Saif S."/>
            <person name="Birren B."/>
        </authorList>
    </citation>
    <scope>NUCLEOTIDE SEQUENCE [LARGE SCALE GENOMIC DNA]</scope>
    <source>
        <strain evidence="12 13">CBS 6039</strain>
    </source>
</reference>
<dbReference type="Gene3D" id="3.40.50.1100">
    <property type="match status" value="2"/>
</dbReference>
<comment type="similarity">
    <text evidence="4">Belongs to the serine/threonine dehydratase family.</text>
</comment>
<dbReference type="InterPro" id="IPR050147">
    <property type="entry name" value="Ser/Thr_Dehydratase"/>
</dbReference>
<evidence type="ECO:0000256" key="6">
    <source>
        <dbReference type="ARBA" id="ARBA00022432"/>
    </source>
</evidence>
<protein>
    <recommendedName>
        <fullName evidence="5">L-serine ammonia-lyase</fullName>
        <ecNumber evidence="5">4.3.1.17</ecNumber>
    </recommendedName>
</protein>
<proteinExistence type="inferred from homology"/>
<dbReference type="EC" id="4.3.1.17" evidence="5"/>
<dbReference type="STRING" id="1295533.A0A1E3HIN8"/>
<keyword evidence="7" id="KW-0963">Cytoplasm</keyword>
<dbReference type="PANTHER" id="PTHR48078:SF2">
    <property type="entry name" value="CATABOLIC L-SERINE_THREONINE DEHYDRATASE"/>
    <property type="match status" value="1"/>
</dbReference>
<dbReference type="GO" id="GO:0006094">
    <property type="term" value="P:gluconeogenesis"/>
    <property type="evidence" value="ECO:0007669"/>
    <property type="project" value="UniProtKB-KW"/>
</dbReference>
<comment type="cofactor">
    <cofactor evidence="1">
        <name>pyridoxal 5'-phosphate</name>
        <dbReference type="ChEBI" id="CHEBI:597326"/>
    </cofactor>
</comment>
<evidence type="ECO:0000313" key="13">
    <source>
        <dbReference type="Proteomes" id="UP000094065"/>
    </source>
</evidence>
<dbReference type="PROSITE" id="PS00165">
    <property type="entry name" value="DEHYDRATASE_SER_THR"/>
    <property type="match status" value="1"/>
</dbReference>
<evidence type="ECO:0000259" key="11">
    <source>
        <dbReference type="Pfam" id="PF00291"/>
    </source>
</evidence>
<evidence type="ECO:0000256" key="2">
    <source>
        <dbReference type="ARBA" id="ARBA00004496"/>
    </source>
</evidence>
<keyword evidence="8" id="KW-0663">Pyridoxal phosphate</keyword>
<dbReference type="GO" id="GO:0009097">
    <property type="term" value="P:isoleucine biosynthetic process"/>
    <property type="evidence" value="ECO:0007669"/>
    <property type="project" value="TreeGrafter"/>
</dbReference>
<comment type="pathway">
    <text evidence="3">Carbohydrate biosynthesis; gluconeogenesis.</text>
</comment>
<dbReference type="PANTHER" id="PTHR48078">
    <property type="entry name" value="THREONINE DEHYDRATASE, MITOCHONDRIAL-RELATED"/>
    <property type="match status" value="1"/>
</dbReference>
<dbReference type="Proteomes" id="UP000094065">
    <property type="component" value="Unassembled WGS sequence"/>
</dbReference>
<evidence type="ECO:0000313" key="12">
    <source>
        <dbReference type="EMBL" id="ODN76220.1"/>
    </source>
</evidence>
<accession>A0A1E3HIN8</accession>
<dbReference type="InterPro" id="IPR036052">
    <property type="entry name" value="TrpB-like_PALP_sf"/>
</dbReference>